<dbReference type="InterPro" id="IPR011623">
    <property type="entry name" value="7TMR_DISM_rcpt_extracell_dom1"/>
</dbReference>
<dbReference type="GO" id="GO:0004672">
    <property type="term" value="F:protein kinase activity"/>
    <property type="evidence" value="ECO:0007669"/>
    <property type="project" value="UniProtKB-ARBA"/>
</dbReference>
<feature type="domain" description="HPt" evidence="4">
    <location>
        <begin position="597"/>
        <end position="700"/>
    </location>
</feature>
<dbReference type="InterPro" id="IPR003594">
    <property type="entry name" value="HATPase_dom"/>
</dbReference>
<dbReference type="STRING" id="1513793.SAMN06296036_12442"/>
<feature type="transmembrane region" description="Helical" evidence="2">
    <location>
        <begin position="230"/>
        <end position="251"/>
    </location>
</feature>
<feature type="signal peptide" evidence="3">
    <location>
        <begin position="1"/>
        <end position="26"/>
    </location>
</feature>
<dbReference type="InterPro" id="IPR011622">
    <property type="entry name" value="7TMR_DISM_rcpt_extracell_dom2"/>
</dbReference>
<dbReference type="Proteomes" id="UP000192907">
    <property type="component" value="Unassembled WGS sequence"/>
</dbReference>
<dbReference type="Gene3D" id="2.60.40.2380">
    <property type="match status" value="1"/>
</dbReference>
<feature type="modified residue" description="Phosphohistidine" evidence="1">
    <location>
        <position position="642"/>
    </location>
</feature>
<sequence length="946" mass="108696">MKFRLLKPTICFTALLHMAISATLNANTMHVDPRALEEGIKTSEVFYYHADKEMTWRKVKQSEYLALPNPEEKRRFFFDHYDKLLRESSTPDIVEVRKLDEYFQILSRPRATFGLINRPVWYRLSIENSQRYQQDLEVVFSGYLFDVELFAFDESTLVHKARKSIHEPKILKKLPAGKSNLDINFPISMPPNSKLTLYLRAYSAVVPHDLNIRLLSQETWLLKESPIHRFHWIFVGSILMLILHNFVFFIMSRNVTNLYYVFWIGSTLALVSVVNGLHLDLIVEDACVYWPYLISLPLAITGISIVAFLRHFLQLSDYPKLDRVAKAALIYGYIVFIPYLVVDPKTFIHIGFAGIFIVTPIILGLVFVLAIQHKHHRAWLFLMAFIPYIVGSCLRTLMIQGIVPEIPMLRNIMEVGSFTEAFLLSFALGDKLRTLNIELSRYINEVEDIVAEKTQDIASIMANIKQGIFTVKSDFKIDEVYSQHLEDIVGASQIGNKDPLELIFKKSNLSPDARSRLHSAMKEAFGEEIFNFEINVSQFPKEIIFQGKYLALDWQAISNREGQTFKILVTVRDITQLRRLEEQSHRHEREMSILLEILQVERRDFPLFLSGAKTHLQTIRNLLKSSDTSTSNLIRDIFIHYHTLKGIARSFELSYIVDAVHTAESRCSRHSRIESDIEQKRFLNDLENVEAVVLEYENAVKEKLQFSDRSQAIDNDLASELLTQIEHLPREFQGRFSEARQKLLDAVYIAFDQLYDEVSRFATTAAEELKKPSPKINMPSESILLKHHCFQEIKNILVHLVNNSLAHGFSLSPEPESQLQDDIISIQIERLSNSVKLVYQDNGKGINRQFIQLKAQQQGLLEEGTFPSDQDLLEVLFKPGFSSADSLSHLAGRGIGMSAMKDIAEKIGATLNIHTTSSTNQAIYFAIHIRLARDHYIDRASRQISA</sequence>
<dbReference type="AlphaFoldDB" id="A0A1Y6CRR1"/>
<evidence type="ECO:0000256" key="2">
    <source>
        <dbReference type="SAM" id="Phobius"/>
    </source>
</evidence>
<evidence type="ECO:0000256" key="3">
    <source>
        <dbReference type="SAM" id="SignalP"/>
    </source>
</evidence>
<evidence type="ECO:0000259" key="4">
    <source>
        <dbReference type="PROSITE" id="PS50894"/>
    </source>
</evidence>
<dbReference type="Gene3D" id="3.30.450.20">
    <property type="entry name" value="PAS domain"/>
    <property type="match status" value="1"/>
</dbReference>
<dbReference type="InterPro" id="IPR036641">
    <property type="entry name" value="HPT_dom_sf"/>
</dbReference>
<dbReference type="SUPFAM" id="SSF47226">
    <property type="entry name" value="Histidine-containing phosphotransfer domain, HPT domain"/>
    <property type="match status" value="1"/>
</dbReference>
<dbReference type="PROSITE" id="PS50894">
    <property type="entry name" value="HPT"/>
    <property type="match status" value="1"/>
</dbReference>
<keyword evidence="2" id="KW-1133">Transmembrane helix</keyword>
<dbReference type="EMBL" id="FWZT01000024">
    <property type="protein sequence ID" value="SMF68601.1"/>
    <property type="molecule type" value="Genomic_DNA"/>
</dbReference>
<protein>
    <submittedName>
        <fullName evidence="5">Hpt domain-containing protein</fullName>
    </submittedName>
</protein>
<dbReference type="Pfam" id="PF01627">
    <property type="entry name" value="Hpt"/>
    <property type="match status" value="1"/>
</dbReference>
<feature type="transmembrane region" description="Helical" evidence="2">
    <location>
        <begin position="324"/>
        <end position="341"/>
    </location>
</feature>
<organism evidence="5 6">
    <name type="scientific">Pseudobacteriovorax antillogorgiicola</name>
    <dbReference type="NCBI Taxonomy" id="1513793"/>
    <lineage>
        <taxon>Bacteria</taxon>
        <taxon>Pseudomonadati</taxon>
        <taxon>Bdellovibrionota</taxon>
        <taxon>Oligoflexia</taxon>
        <taxon>Oligoflexales</taxon>
        <taxon>Pseudobacteriovoracaceae</taxon>
        <taxon>Pseudobacteriovorax</taxon>
    </lineage>
</organism>
<dbReference type="Gene3D" id="1.20.120.160">
    <property type="entry name" value="HPT domain"/>
    <property type="match status" value="1"/>
</dbReference>
<keyword evidence="6" id="KW-1185">Reference proteome</keyword>
<feature type="transmembrane region" description="Helical" evidence="2">
    <location>
        <begin position="289"/>
        <end position="312"/>
    </location>
</feature>
<dbReference type="Pfam" id="PF07696">
    <property type="entry name" value="7TMR-DISMED2"/>
    <property type="match status" value="1"/>
</dbReference>
<evidence type="ECO:0000256" key="1">
    <source>
        <dbReference type="PROSITE-ProRule" id="PRU00110"/>
    </source>
</evidence>
<reference evidence="6" key="1">
    <citation type="submission" date="2017-04" db="EMBL/GenBank/DDBJ databases">
        <authorList>
            <person name="Varghese N."/>
            <person name="Submissions S."/>
        </authorList>
    </citation>
    <scope>NUCLEOTIDE SEQUENCE [LARGE SCALE GENOMIC DNA]</scope>
    <source>
        <strain evidence="6">RKEM611</strain>
    </source>
</reference>
<feature type="transmembrane region" description="Helical" evidence="2">
    <location>
        <begin position="378"/>
        <end position="398"/>
    </location>
</feature>
<dbReference type="Gene3D" id="3.30.565.10">
    <property type="entry name" value="Histidine kinase-like ATPase, C-terminal domain"/>
    <property type="match status" value="1"/>
</dbReference>
<dbReference type="PANTHER" id="PTHR43395">
    <property type="entry name" value="SENSOR HISTIDINE KINASE CHEA"/>
    <property type="match status" value="1"/>
</dbReference>
<evidence type="ECO:0000313" key="6">
    <source>
        <dbReference type="Proteomes" id="UP000192907"/>
    </source>
</evidence>
<dbReference type="SUPFAM" id="SSF55874">
    <property type="entry name" value="ATPase domain of HSP90 chaperone/DNA topoisomerase II/histidine kinase"/>
    <property type="match status" value="1"/>
</dbReference>
<keyword evidence="2" id="KW-0812">Transmembrane</keyword>
<name>A0A1Y6CRR1_9BACT</name>
<dbReference type="Pfam" id="PF02518">
    <property type="entry name" value="HATPase_c"/>
    <property type="match status" value="1"/>
</dbReference>
<dbReference type="PANTHER" id="PTHR43395:SF10">
    <property type="entry name" value="CHEMOTAXIS PROTEIN CHEA"/>
    <property type="match status" value="1"/>
</dbReference>
<dbReference type="InterPro" id="IPR036890">
    <property type="entry name" value="HATPase_C_sf"/>
</dbReference>
<dbReference type="InterPro" id="IPR008207">
    <property type="entry name" value="Sig_transdc_His_kin_Hpt_dom"/>
</dbReference>
<accession>A0A1Y6CRR1</accession>
<feature type="transmembrane region" description="Helical" evidence="2">
    <location>
        <begin position="258"/>
        <end position="277"/>
    </location>
</feature>
<keyword evidence="3" id="KW-0732">Signal</keyword>
<dbReference type="GO" id="GO:0000160">
    <property type="term" value="P:phosphorelay signal transduction system"/>
    <property type="evidence" value="ECO:0007669"/>
    <property type="project" value="InterPro"/>
</dbReference>
<gene>
    <name evidence="5" type="ORF">SAMN06296036_12442</name>
</gene>
<feature type="chain" id="PRO_5012486825" evidence="3">
    <location>
        <begin position="27"/>
        <end position="946"/>
    </location>
</feature>
<feature type="transmembrane region" description="Helical" evidence="2">
    <location>
        <begin position="347"/>
        <end position="371"/>
    </location>
</feature>
<keyword evidence="2" id="KW-0472">Membrane</keyword>
<evidence type="ECO:0000313" key="5">
    <source>
        <dbReference type="EMBL" id="SMF68601.1"/>
    </source>
</evidence>
<dbReference type="SMART" id="SM00387">
    <property type="entry name" value="HATPase_c"/>
    <property type="match status" value="1"/>
</dbReference>
<keyword evidence="1" id="KW-0597">Phosphoprotein</keyword>
<dbReference type="InterPro" id="IPR051315">
    <property type="entry name" value="Bact_Chemotaxis_CheA"/>
</dbReference>
<dbReference type="RefSeq" id="WP_132323854.1">
    <property type="nucleotide sequence ID" value="NZ_FWZT01000024.1"/>
</dbReference>
<dbReference type="Pfam" id="PF07695">
    <property type="entry name" value="7TMR-DISM_7TM"/>
    <property type="match status" value="1"/>
</dbReference>
<proteinExistence type="predicted"/>
<dbReference type="OrthoDB" id="5312483at2"/>